<gene>
    <name evidence="10" type="ORF">H9761_15035</name>
</gene>
<comment type="caution">
    <text evidence="10">The sequence shown here is derived from an EMBL/GenBank/DDBJ whole genome shotgun (WGS) entry which is preliminary data.</text>
</comment>
<name>A0A9D2NGY3_9FIRM</name>
<dbReference type="InterPro" id="IPR036640">
    <property type="entry name" value="ABC1_TM_sf"/>
</dbReference>
<reference evidence="10" key="1">
    <citation type="journal article" date="2021" name="PeerJ">
        <title>Extensive microbial diversity within the chicken gut microbiome revealed by metagenomics and culture.</title>
        <authorList>
            <person name="Gilroy R."/>
            <person name="Ravi A."/>
            <person name="Getino M."/>
            <person name="Pursley I."/>
            <person name="Horton D.L."/>
            <person name="Alikhan N.F."/>
            <person name="Baker D."/>
            <person name="Gharbi K."/>
            <person name="Hall N."/>
            <person name="Watson M."/>
            <person name="Adriaenssens E.M."/>
            <person name="Foster-Nyarko E."/>
            <person name="Jarju S."/>
            <person name="Secka A."/>
            <person name="Antonio M."/>
            <person name="Oren A."/>
            <person name="Chaudhuri R.R."/>
            <person name="La Ragione R."/>
            <person name="Hildebrand F."/>
            <person name="Pallen M.J."/>
        </authorList>
    </citation>
    <scope>NUCLEOTIDE SEQUENCE</scope>
    <source>
        <strain evidence="10">USAMLcec2-132</strain>
    </source>
</reference>
<accession>A0A9D2NGY3</accession>
<dbReference type="SMART" id="SM00382">
    <property type="entry name" value="AAA"/>
    <property type="match status" value="1"/>
</dbReference>
<evidence type="ECO:0000256" key="3">
    <source>
        <dbReference type="ARBA" id="ARBA00022741"/>
    </source>
</evidence>
<proteinExistence type="predicted"/>
<dbReference type="PROSITE" id="PS00211">
    <property type="entry name" value="ABC_TRANSPORTER_1"/>
    <property type="match status" value="1"/>
</dbReference>
<dbReference type="PROSITE" id="PS50929">
    <property type="entry name" value="ABC_TM1F"/>
    <property type="match status" value="1"/>
</dbReference>
<dbReference type="InterPro" id="IPR027417">
    <property type="entry name" value="P-loop_NTPase"/>
</dbReference>
<reference evidence="10" key="2">
    <citation type="submission" date="2021-04" db="EMBL/GenBank/DDBJ databases">
        <authorList>
            <person name="Gilroy R."/>
        </authorList>
    </citation>
    <scope>NUCLEOTIDE SEQUENCE</scope>
    <source>
        <strain evidence="10">USAMLcec2-132</strain>
    </source>
</reference>
<keyword evidence="3" id="KW-0547">Nucleotide-binding</keyword>
<dbReference type="InterPro" id="IPR003593">
    <property type="entry name" value="AAA+_ATPase"/>
</dbReference>
<sequence>MKKRKKAGWSMWQNTAFMLRTAWRVDKNVIFLCAAVAGVTAGNTTVELLIAPAVLRHVENAAPLGSLLGSIAAFALLIMALSAANAYLNENTLFGRITVRSDLVRQIAEKTARTSFPNTLESDFLNARSKAFMTCGGDTDASEAVWTTLTTLLASLTGFLVYLALLFSLSPLLVLLTALVSSAAFFVNSRISGWGYRHRENEAAQSRRMEYLHDISTRRPAAKDIRLFGLRPWLMQVWDDAFQACRSFYFRRERVYLGMDVTSLLLTLSRNGAAYAYLIHQALAGRLSASGFLLYFGAITGFTQWITEILNRLLELHRQSLDLSALREFLEWPEPFLFEDGEALPEISPSACELRLEDVSFRYPGADRDSLSHVSLTVHPGEKIAVVGTNGAGKTTLVRLACGFLDPTEGRVLLNGRDIRRYNRREYYRLFSAVFQDFSILEASVAENVAQRVSGIDRSRVERCLDRAGLTERVKKLPRGLDTCIGRQVYEDGVELSGGEIQRLMLARSLYKDAPFLILDEPTAALDPIAENNIYLKYNEMTMGKASLFISHRLASTRFCDRILFLKDGRIAEEGTHESLMALGGGYAKLFEIQSRYYRKSALSPEDAASLSEKEEI</sequence>
<feature type="transmembrane region" description="Helical" evidence="7">
    <location>
        <begin position="65"/>
        <end position="88"/>
    </location>
</feature>
<keyword evidence="5 7" id="KW-1133">Transmembrane helix</keyword>
<dbReference type="GO" id="GO:0034040">
    <property type="term" value="F:ATPase-coupled lipid transmembrane transporter activity"/>
    <property type="evidence" value="ECO:0007669"/>
    <property type="project" value="TreeGrafter"/>
</dbReference>
<dbReference type="InterPro" id="IPR011527">
    <property type="entry name" value="ABC1_TM_dom"/>
</dbReference>
<comment type="subcellular location">
    <subcellularLocation>
        <location evidence="1">Cell membrane</location>
        <topology evidence="1">Multi-pass membrane protein</topology>
    </subcellularLocation>
</comment>
<keyword evidence="6 7" id="KW-0472">Membrane</keyword>
<dbReference type="SUPFAM" id="SSF52540">
    <property type="entry name" value="P-loop containing nucleoside triphosphate hydrolases"/>
    <property type="match status" value="1"/>
</dbReference>
<dbReference type="GO" id="GO:0140359">
    <property type="term" value="F:ABC-type transporter activity"/>
    <property type="evidence" value="ECO:0007669"/>
    <property type="project" value="InterPro"/>
</dbReference>
<feature type="domain" description="ABC transporter" evidence="8">
    <location>
        <begin position="354"/>
        <end position="593"/>
    </location>
</feature>
<feature type="domain" description="ABC transmembrane type-1" evidence="9">
    <location>
        <begin position="142"/>
        <end position="318"/>
    </location>
</feature>
<evidence type="ECO:0000256" key="2">
    <source>
        <dbReference type="ARBA" id="ARBA00022692"/>
    </source>
</evidence>
<dbReference type="Proteomes" id="UP000823891">
    <property type="component" value="Unassembled WGS sequence"/>
</dbReference>
<dbReference type="SUPFAM" id="SSF90123">
    <property type="entry name" value="ABC transporter transmembrane region"/>
    <property type="match status" value="1"/>
</dbReference>
<dbReference type="GO" id="GO:0005524">
    <property type="term" value="F:ATP binding"/>
    <property type="evidence" value="ECO:0007669"/>
    <property type="project" value="UniProtKB-KW"/>
</dbReference>
<protein>
    <submittedName>
        <fullName evidence="10">ABC transporter ATP-binding protein/permease</fullName>
    </submittedName>
</protein>
<dbReference type="GO" id="GO:0016887">
    <property type="term" value="F:ATP hydrolysis activity"/>
    <property type="evidence" value="ECO:0007669"/>
    <property type="project" value="InterPro"/>
</dbReference>
<dbReference type="EMBL" id="DWWS01000052">
    <property type="protein sequence ID" value="HJC24993.1"/>
    <property type="molecule type" value="Genomic_DNA"/>
</dbReference>
<dbReference type="InterPro" id="IPR039421">
    <property type="entry name" value="Type_1_exporter"/>
</dbReference>
<evidence type="ECO:0000256" key="5">
    <source>
        <dbReference type="ARBA" id="ARBA00022989"/>
    </source>
</evidence>
<dbReference type="InterPro" id="IPR017871">
    <property type="entry name" value="ABC_transporter-like_CS"/>
</dbReference>
<dbReference type="Gene3D" id="3.40.50.300">
    <property type="entry name" value="P-loop containing nucleotide triphosphate hydrolases"/>
    <property type="match status" value="1"/>
</dbReference>
<evidence type="ECO:0000313" key="11">
    <source>
        <dbReference type="Proteomes" id="UP000823891"/>
    </source>
</evidence>
<dbReference type="PANTHER" id="PTHR24221:SF646">
    <property type="entry name" value="HAEMOLYSIN SECRETION ATP-BINDING PROTEIN"/>
    <property type="match status" value="1"/>
</dbReference>
<dbReference type="InterPro" id="IPR003439">
    <property type="entry name" value="ABC_transporter-like_ATP-bd"/>
</dbReference>
<evidence type="ECO:0000259" key="9">
    <source>
        <dbReference type="PROSITE" id="PS50929"/>
    </source>
</evidence>
<evidence type="ECO:0000256" key="4">
    <source>
        <dbReference type="ARBA" id="ARBA00022840"/>
    </source>
</evidence>
<dbReference type="PANTHER" id="PTHR24221">
    <property type="entry name" value="ATP-BINDING CASSETTE SUB-FAMILY B"/>
    <property type="match status" value="1"/>
</dbReference>
<dbReference type="Gene3D" id="1.20.1560.10">
    <property type="entry name" value="ABC transporter type 1, transmembrane domain"/>
    <property type="match status" value="1"/>
</dbReference>
<dbReference type="AlphaFoldDB" id="A0A9D2NGY3"/>
<evidence type="ECO:0000256" key="6">
    <source>
        <dbReference type="ARBA" id="ARBA00023136"/>
    </source>
</evidence>
<dbReference type="PROSITE" id="PS50893">
    <property type="entry name" value="ABC_TRANSPORTER_2"/>
    <property type="match status" value="1"/>
</dbReference>
<dbReference type="Pfam" id="PF00005">
    <property type="entry name" value="ABC_tran"/>
    <property type="match status" value="1"/>
</dbReference>
<organism evidence="10 11">
    <name type="scientific">Candidatus Eisenbergiella merdavium</name>
    <dbReference type="NCBI Taxonomy" id="2838551"/>
    <lineage>
        <taxon>Bacteria</taxon>
        <taxon>Bacillati</taxon>
        <taxon>Bacillota</taxon>
        <taxon>Clostridia</taxon>
        <taxon>Lachnospirales</taxon>
        <taxon>Lachnospiraceae</taxon>
        <taxon>Eisenbergiella</taxon>
    </lineage>
</organism>
<keyword evidence="4 10" id="KW-0067">ATP-binding</keyword>
<dbReference type="GO" id="GO:0005886">
    <property type="term" value="C:plasma membrane"/>
    <property type="evidence" value="ECO:0007669"/>
    <property type="project" value="UniProtKB-SubCell"/>
</dbReference>
<evidence type="ECO:0000256" key="1">
    <source>
        <dbReference type="ARBA" id="ARBA00004651"/>
    </source>
</evidence>
<keyword evidence="2 7" id="KW-0812">Transmembrane</keyword>
<evidence type="ECO:0000313" key="10">
    <source>
        <dbReference type="EMBL" id="HJC24993.1"/>
    </source>
</evidence>
<evidence type="ECO:0000256" key="7">
    <source>
        <dbReference type="SAM" id="Phobius"/>
    </source>
</evidence>
<evidence type="ECO:0000259" key="8">
    <source>
        <dbReference type="PROSITE" id="PS50893"/>
    </source>
</evidence>